<protein>
    <recommendedName>
        <fullName evidence="1">F-box domain-containing protein</fullName>
    </recommendedName>
</protein>
<reference evidence="2 3" key="1">
    <citation type="submission" date="2024-01" db="EMBL/GenBank/DDBJ databases">
        <title>A telomere-to-telomere, gap-free genome of sweet tea (Lithocarpus litseifolius).</title>
        <authorList>
            <person name="Zhou J."/>
        </authorList>
    </citation>
    <scope>NUCLEOTIDE SEQUENCE [LARGE SCALE GENOMIC DNA]</scope>
    <source>
        <strain evidence="2">Zhou-2022a</strain>
        <tissue evidence="2">Leaf</tissue>
    </source>
</reference>
<comment type="caution">
    <text evidence="2">The sequence shown here is derived from an EMBL/GenBank/DDBJ whole genome shotgun (WGS) entry which is preliminary data.</text>
</comment>
<dbReference type="SUPFAM" id="SSF81383">
    <property type="entry name" value="F-box domain"/>
    <property type="match status" value="1"/>
</dbReference>
<dbReference type="PROSITE" id="PS50181">
    <property type="entry name" value="FBOX"/>
    <property type="match status" value="1"/>
</dbReference>
<gene>
    <name evidence="2" type="ORF">SO802_027346</name>
</gene>
<dbReference type="Proteomes" id="UP001459277">
    <property type="component" value="Unassembled WGS sequence"/>
</dbReference>
<sequence>MTRVRSITKAISFAHFLNENLPFRTCRVLLWLPSRVTTPLDNSHSIYSQFSNFPPQKKAMKQSECVQTSIPDDIAFKIASLLQVSDVCALGSCCRLWRELWGSDSIWESLAKERWPSLTIFHASSSSSTVINAPISKGWKDFYIKRHKEVAGNVNAVAKFVELCSQTESLEVGDHLKAIEDLSTTQLGFKDVQMFLFKPKCNVLLNLVGLHYCIHWLGVPGEYVIEALQSCKISERQVCVKWWKLGRWFYGFRMRDESHSRWVSLADLAMAKEPEVLVVLQRGAIHEVLRVQISVANPTCTPWSCQSTQTQN</sequence>
<dbReference type="PANTHER" id="PTHR16008:SF4">
    <property type="entry name" value="F-BOX ONLY PROTEIN 4"/>
    <property type="match status" value="1"/>
</dbReference>
<dbReference type="InterPro" id="IPR039588">
    <property type="entry name" value="FBXO4"/>
</dbReference>
<dbReference type="InterPro" id="IPR036047">
    <property type="entry name" value="F-box-like_dom_sf"/>
</dbReference>
<accession>A0AAW2C2D5</accession>
<organism evidence="2 3">
    <name type="scientific">Lithocarpus litseifolius</name>
    <dbReference type="NCBI Taxonomy" id="425828"/>
    <lineage>
        <taxon>Eukaryota</taxon>
        <taxon>Viridiplantae</taxon>
        <taxon>Streptophyta</taxon>
        <taxon>Embryophyta</taxon>
        <taxon>Tracheophyta</taxon>
        <taxon>Spermatophyta</taxon>
        <taxon>Magnoliopsida</taxon>
        <taxon>eudicotyledons</taxon>
        <taxon>Gunneridae</taxon>
        <taxon>Pentapetalae</taxon>
        <taxon>rosids</taxon>
        <taxon>fabids</taxon>
        <taxon>Fagales</taxon>
        <taxon>Fagaceae</taxon>
        <taxon>Lithocarpus</taxon>
    </lineage>
</organism>
<dbReference type="CDD" id="cd09917">
    <property type="entry name" value="F-box_SF"/>
    <property type="match status" value="1"/>
</dbReference>
<dbReference type="GO" id="GO:0019005">
    <property type="term" value="C:SCF ubiquitin ligase complex"/>
    <property type="evidence" value="ECO:0007669"/>
    <property type="project" value="TreeGrafter"/>
</dbReference>
<dbReference type="InterPro" id="IPR001810">
    <property type="entry name" value="F-box_dom"/>
</dbReference>
<dbReference type="PANTHER" id="PTHR16008">
    <property type="entry name" value="F-BOX ONLY PROTEIN 4"/>
    <property type="match status" value="1"/>
</dbReference>
<keyword evidence="3" id="KW-1185">Reference proteome</keyword>
<dbReference type="GO" id="GO:0031146">
    <property type="term" value="P:SCF-dependent proteasomal ubiquitin-dependent protein catabolic process"/>
    <property type="evidence" value="ECO:0007669"/>
    <property type="project" value="InterPro"/>
</dbReference>
<evidence type="ECO:0000313" key="3">
    <source>
        <dbReference type="Proteomes" id="UP001459277"/>
    </source>
</evidence>
<evidence type="ECO:0000313" key="2">
    <source>
        <dbReference type="EMBL" id="KAK9992361.1"/>
    </source>
</evidence>
<evidence type="ECO:0000259" key="1">
    <source>
        <dbReference type="PROSITE" id="PS50181"/>
    </source>
</evidence>
<dbReference type="SMART" id="SM00256">
    <property type="entry name" value="FBOX"/>
    <property type="match status" value="1"/>
</dbReference>
<dbReference type="Gene3D" id="1.20.1280.50">
    <property type="match status" value="1"/>
</dbReference>
<dbReference type="GO" id="GO:0000209">
    <property type="term" value="P:protein polyubiquitination"/>
    <property type="evidence" value="ECO:0007669"/>
    <property type="project" value="TreeGrafter"/>
</dbReference>
<dbReference type="EMBL" id="JAZDWU010000009">
    <property type="protein sequence ID" value="KAK9992361.1"/>
    <property type="molecule type" value="Genomic_DNA"/>
</dbReference>
<proteinExistence type="predicted"/>
<dbReference type="Pfam" id="PF12937">
    <property type="entry name" value="F-box-like"/>
    <property type="match status" value="1"/>
</dbReference>
<feature type="domain" description="F-box" evidence="1">
    <location>
        <begin position="64"/>
        <end position="110"/>
    </location>
</feature>
<dbReference type="AlphaFoldDB" id="A0AAW2C2D5"/>
<name>A0AAW2C2D5_9ROSI</name>